<dbReference type="Gene3D" id="3.40.50.2000">
    <property type="entry name" value="Glycogen Phosphorylase B"/>
    <property type="match status" value="2"/>
</dbReference>
<keyword evidence="3" id="KW-1185">Reference proteome</keyword>
<evidence type="ECO:0000313" key="3">
    <source>
        <dbReference type="Proteomes" id="UP000318081"/>
    </source>
</evidence>
<keyword evidence="2" id="KW-0808">Transferase</keyword>
<evidence type="ECO:0000259" key="1">
    <source>
        <dbReference type="Pfam" id="PF00534"/>
    </source>
</evidence>
<gene>
    <name evidence="2" type="primary">mshA_5</name>
    <name evidence="2" type="ORF">TBK1r_35850</name>
</gene>
<dbReference type="SUPFAM" id="SSF53756">
    <property type="entry name" value="UDP-Glycosyltransferase/glycogen phosphorylase"/>
    <property type="match status" value="1"/>
</dbReference>
<name>A0ABX5XRU5_9BACT</name>
<dbReference type="CDD" id="cd03801">
    <property type="entry name" value="GT4_PimA-like"/>
    <property type="match status" value="1"/>
</dbReference>
<evidence type="ECO:0000313" key="2">
    <source>
        <dbReference type="EMBL" id="QDV84634.1"/>
    </source>
</evidence>
<dbReference type="PANTHER" id="PTHR12526">
    <property type="entry name" value="GLYCOSYLTRANSFERASE"/>
    <property type="match status" value="1"/>
</dbReference>
<reference evidence="2 3" key="1">
    <citation type="submission" date="2019-02" db="EMBL/GenBank/DDBJ databases">
        <title>Deep-cultivation of Planctomycetes and their phenomic and genomic characterization uncovers novel biology.</title>
        <authorList>
            <person name="Wiegand S."/>
            <person name="Jogler M."/>
            <person name="Boedeker C."/>
            <person name="Pinto D."/>
            <person name="Vollmers J."/>
            <person name="Rivas-Marin E."/>
            <person name="Kohn T."/>
            <person name="Peeters S.H."/>
            <person name="Heuer A."/>
            <person name="Rast P."/>
            <person name="Oberbeckmann S."/>
            <person name="Bunk B."/>
            <person name="Jeske O."/>
            <person name="Meyerdierks A."/>
            <person name="Storesund J.E."/>
            <person name="Kallscheuer N."/>
            <person name="Luecker S."/>
            <person name="Lage O.M."/>
            <person name="Pohl T."/>
            <person name="Merkel B.J."/>
            <person name="Hornburger P."/>
            <person name="Mueller R.-W."/>
            <person name="Bruemmer F."/>
            <person name="Labrenz M."/>
            <person name="Spormann A.M."/>
            <person name="Op den Camp H."/>
            <person name="Overmann J."/>
            <person name="Amann R."/>
            <person name="Jetten M.S.M."/>
            <person name="Mascher T."/>
            <person name="Medema M.H."/>
            <person name="Devos D.P."/>
            <person name="Kaster A.-K."/>
            <person name="Ovreas L."/>
            <person name="Rohde M."/>
            <person name="Galperin M.Y."/>
            <person name="Jogler C."/>
        </authorList>
    </citation>
    <scope>NUCLEOTIDE SEQUENCE [LARGE SCALE GENOMIC DNA]</scope>
    <source>
        <strain evidence="2 3">TBK1r</strain>
    </source>
</reference>
<organism evidence="2 3">
    <name type="scientific">Stieleria magnilauensis</name>
    <dbReference type="NCBI Taxonomy" id="2527963"/>
    <lineage>
        <taxon>Bacteria</taxon>
        <taxon>Pseudomonadati</taxon>
        <taxon>Planctomycetota</taxon>
        <taxon>Planctomycetia</taxon>
        <taxon>Pirellulales</taxon>
        <taxon>Pirellulaceae</taxon>
        <taxon>Stieleria</taxon>
    </lineage>
</organism>
<feature type="domain" description="Glycosyl transferase family 1" evidence="1">
    <location>
        <begin position="93"/>
        <end position="226"/>
    </location>
</feature>
<dbReference type="EC" id="2.4.1.250" evidence="2"/>
<dbReference type="GO" id="GO:0102710">
    <property type="term" value="F:D-inositol-3-phosphate glycosyltransferase activity"/>
    <property type="evidence" value="ECO:0007669"/>
    <property type="project" value="UniProtKB-EC"/>
</dbReference>
<accession>A0ABX5XRU5</accession>
<dbReference type="InterPro" id="IPR001296">
    <property type="entry name" value="Glyco_trans_1"/>
</dbReference>
<proteinExistence type="predicted"/>
<keyword evidence="2" id="KW-0328">Glycosyltransferase</keyword>
<dbReference type="RefSeq" id="WP_419581568.1">
    <property type="nucleotide sequence ID" value="NZ_CP036432.1"/>
</dbReference>
<protein>
    <submittedName>
        <fullName evidence="2">D-inositol-3-phosphate glycosyltransferase</fullName>
        <ecNumber evidence="2">2.4.1.250</ecNumber>
    </submittedName>
</protein>
<sequence>MAKRAISRFRPDYVWLQEGTLARSLQRWIQRNHIPTRIVFCDGAPVGPEYSSEFDLVVNLTPTAREELVSYGYPESRTRLIPHPVTIPEPTMDRSTWRQSFGFRETDRLVISVAAWNSHHKRIDYVIREMEKVRRDHEQYKLLLCGQPTPESPGLQKLAHELLGENVRWMTLPLTELSNAYHAADLFVLASHNEALGAVIAEAAIAGLPIICNDFPAARYILGNHPGILDLRCDGALAEAISSSTAIRGAASVTERVKSQFCPRRLAYELVEFLEGVDA</sequence>
<dbReference type="EMBL" id="CP036432">
    <property type="protein sequence ID" value="QDV84634.1"/>
    <property type="molecule type" value="Genomic_DNA"/>
</dbReference>
<dbReference type="Pfam" id="PF00534">
    <property type="entry name" value="Glycos_transf_1"/>
    <property type="match status" value="1"/>
</dbReference>
<dbReference type="Proteomes" id="UP000318081">
    <property type="component" value="Chromosome"/>
</dbReference>